<keyword evidence="2" id="KW-0067">ATP-binding</keyword>
<feature type="compositionally biased region" description="Basic and acidic residues" evidence="1">
    <location>
        <begin position="386"/>
        <end position="397"/>
    </location>
</feature>
<gene>
    <name evidence="2" type="ORF">NL394_24180</name>
</gene>
<evidence type="ECO:0000256" key="1">
    <source>
        <dbReference type="SAM" id="MobiDB-lite"/>
    </source>
</evidence>
<keyword evidence="2" id="KW-0614">Plasmid</keyword>
<dbReference type="AlphaFoldDB" id="A0AAX3EQ44"/>
<dbReference type="EMBL" id="CP101192">
    <property type="protein sequence ID" value="UYW00251.1"/>
    <property type="molecule type" value="Genomic_DNA"/>
</dbReference>
<evidence type="ECO:0000313" key="2">
    <source>
        <dbReference type="EMBL" id="UYW00251.1"/>
    </source>
</evidence>
<dbReference type="SUPFAM" id="SSF52540">
    <property type="entry name" value="P-loop containing nucleoside triphosphate hydrolases"/>
    <property type="match status" value="1"/>
</dbReference>
<dbReference type="InterPro" id="IPR027417">
    <property type="entry name" value="P-loop_NTPase"/>
</dbReference>
<dbReference type="Proteomes" id="UP001163293">
    <property type="component" value="Plasmid unnamed7"/>
</dbReference>
<evidence type="ECO:0000313" key="3">
    <source>
        <dbReference type="Proteomes" id="UP001163293"/>
    </source>
</evidence>
<dbReference type="GO" id="GO:0005524">
    <property type="term" value="F:ATP binding"/>
    <property type="evidence" value="ECO:0007669"/>
    <property type="project" value="UniProtKB-KW"/>
</dbReference>
<protein>
    <submittedName>
        <fullName evidence="2">ATP-binding protein</fullName>
    </submittedName>
</protein>
<reference evidence="2" key="1">
    <citation type="submission" date="2022-07" db="EMBL/GenBank/DDBJ databases">
        <authorList>
            <person name="Wu T."/>
        </authorList>
    </citation>
    <scope>NUCLEOTIDE SEQUENCE</scope>
    <source>
        <strain evidence="2">SD-1</strain>
        <plasmid evidence="2">unnamed7</plasmid>
    </source>
</reference>
<proteinExistence type="predicted"/>
<accession>A0AAX3EQ44</accession>
<organism evidence="2 3">
    <name type="scientific">Paenarthrobacter ureafaciens</name>
    <dbReference type="NCBI Taxonomy" id="37931"/>
    <lineage>
        <taxon>Bacteria</taxon>
        <taxon>Bacillati</taxon>
        <taxon>Actinomycetota</taxon>
        <taxon>Actinomycetes</taxon>
        <taxon>Micrococcales</taxon>
        <taxon>Micrococcaceae</taxon>
        <taxon>Paenarthrobacter</taxon>
    </lineage>
</organism>
<sequence>MAVKEKNPAPYRPRTLARTIKGFAGNYGGRWSKVPNPPQWYSTSVQVCGIYPFVAGSARPTDGAPLGRDILSGAAVCMDHESLFRASVISSPSLFLYGINGIGKSSTAQTILLGQAARGITPGLFNPIKRGEHTALTEALGGKVYEYGPGKAGRFNLLSDGPLGKAAREIGGDVGRQLRELASSKSIELVQLLTRTHRGQPLDDIEDTVLECLVQDARERNRRPSTPHLLEAFQSPSERTLGMLGYATADAFHRRFIRLGETIRSMLSGEMGRLIGGEGDVDFDPGNPGGWCFDTASIPASNTRLLSAAMLASWSSGMDIIDAHWELAIHEQKKAEVALENGELYEPKVRWRGYSTFMDEFWYPLRACEGIVDRVDKLGRTNRSEGVAEMKATHSPKDQVSLRNPEDREKAAGLTERCGVIAMMALTGKDLDTLNEIRSMTSEEINLVKGFNAAPSWHKPKTKTQRGGKPTPPPGAGKVLFKVEGRVGIPVQMVQTDAQSSRHVTDTRYRNQS</sequence>
<keyword evidence="2" id="KW-0547">Nucleotide-binding</keyword>
<keyword evidence="3" id="KW-1185">Reference proteome</keyword>
<feature type="region of interest" description="Disordered" evidence="1">
    <location>
        <begin position="454"/>
        <end position="477"/>
    </location>
</feature>
<name>A0AAX3EQ44_PAEUR</name>
<feature type="region of interest" description="Disordered" evidence="1">
    <location>
        <begin position="386"/>
        <end position="409"/>
    </location>
</feature>
<dbReference type="RefSeq" id="WP_264398942.1">
    <property type="nucleotide sequence ID" value="NZ_CP101184.1"/>
</dbReference>
<geneLocation type="plasmid" evidence="2 3">
    <name>unnamed7</name>
</geneLocation>
<dbReference type="Gene3D" id="3.40.50.300">
    <property type="entry name" value="P-loop containing nucleotide triphosphate hydrolases"/>
    <property type="match status" value="1"/>
</dbReference>